<feature type="binding site" evidence="17">
    <location>
        <begin position="386"/>
        <end position="388"/>
    </location>
    <ligand>
        <name>FAD</name>
        <dbReference type="ChEBI" id="CHEBI:57692"/>
    </ligand>
</feature>
<evidence type="ECO:0000259" key="19">
    <source>
        <dbReference type="Pfam" id="PF07992"/>
    </source>
</evidence>
<evidence type="ECO:0000256" key="3">
    <source>
        <dbReference type="ARBA" id="ARBA00004731"/>
    </source>
</evidence>
<evidence type="ECO:0000256" key="10">
    <source>
        <dbReference type="ARBA" id="ARBA00022857"/>
    </source>
</evidence>
<keyword evidence="7" id="KW-0813">Transport</keyword>
<feature type="binding site" evidence="17">
    <location>
        <position position="379"/>
    </location>
    <ligand>
        <name>FAD</name>
        <dbReference type="ChEBI" id="CHEBI:57692"/>
    </ligand>
</feature>
<dbReference type="InterPro" id="IPR023753">
    <property type="entry name" value="FAD/NAD-binding_dom"/>
</dbReference>
<dbReference type="OMA" id="RFNFIGN"/>
<feature type="domain" description="FAD/NAD(P)-binding" evidence="19">
    <location>
        <begin position="23"/>
        <end position="181"/>
    </location>
</feature>
<comment type="similarity">
    <text evidence="4 16">Belongs to the ferredoxin--NADP reductase type 1 family.</text>
</comment>
<dbReference type="InterPro" id="IPR036188">
    <property type="entry name" value="FAD/NAD-bd_sf"/>
</dbReference>
<dbReference type="Proteomes" id="UP000009022">
    <property type="component" value="Unassembled WGS sequence"/>
</dbReference>
<dbReference type="PhylomeDB" id="B3RN54"/>
<dbReference type="GeneID" id="6750445"/>
<dbReference type="PANTHER" id="PTHR48467:SF1">
    <property type="entry name" value="GLUTAMATE SYNTHASE 1 [NADH], CHLOROPLASTIC-LIKE"/>
    <property type="match status" value="1"/>
</dbReference>
<sequence length="473" mass="52781">MLGRYVNNLNKRTHRFSNFSRTYKICVVGSGPGAFYTAQELLKRSGAEIDIFERLPVPFGLVRYGVAPDHPEVKNCINGFTSLMQTRRCRFYGNVNVGKDISVEQLRSAYNGVVLAYGAENNRKLGIPGEDISGCYAAREFVGWYNGIPSMAGLKPDLSCENVVIFGHGNVALDVARMLLSPVAVLEKTDISGAALETLINSKIRNVYIIGRRGPLQTAFTIKEFRELTKLPNCHGHLDKNVFTDLNSIIPDLARPRRRLTELMMKTALSEKTAELCQQTGSQHWHMKFNRSPTEVLSSPNCRRVSGIRMEINKLEKTSEAVRAVGSGKFEDLACGLVISSIGYKSIAIDENVPFDAVTGIIPNVKGRVVSKRLYCSGWVKRGPIGVIASTMKDAFETAEMISEDMKQDNLPTSSCFGFEEIAKYLDQKGVRYVTFEDWNKIDAHEKYLGRMKNKPREKLTSVVEMLNVIDTP</sequence>
<dbReference type="OrthoDB" id="333024at2759"/>
<feature type="binding site" evidence="17">
    <location>
        <position position="97"/>
    </location>
    <ligand>
        <name>FAD</name>
        <dbReference type="ChEBI" id="CHEBI:57692"/>
    </ligand>
</feature>
<evidence type="ECO:0000256" key="9">
    <source>
        <dbReference type="ARBA" id="ARBA00022827"/>
    </source>
</evidence>
<feature type="binding site" evidence="18">
    <location>
        <begin position="168"/>
        <end position="171"/>
    </location>
    <ligand>
        <name>NADP(+)</name>
        <dbReference type="ChEBI" id="CHEBI:58349"/>
    </ligand>
</feature>
<dbReference type="FunFam" id="3.50.50.60:FF:000036">
    <property type="entry name" value="NADPH:adrenodoxin oxidoreductase, mitochondrial"/>
    <property type="match status" value="1"/>
</dbReference>
<feature type="binding site" evidence="18">
    <location>
        <position position="386"/>
    </location>
    <ligand>
        <name>NADP(+)</name>
        <dbReference type="ChEBI" id="CHEBI:58349"/>
    </ligand>
</feature>
<feature type="binding site" evidence="17">
    <location>
        <position position="53"/>
    </location>
    <ligand>
        <name>FAD</name>
        <dbReference type="ChEBI" id="CHEBI:57692"/>
    </ligand>
</feature>
<dbReference type="RefSeq" id="XP_002109230.1">
    <property type="nucleotide sequence ID" value="XM_002109194.1"/>
</dbReference>
<dbReference type="GO" id="GO:0005739">
    <property type="term" value="C:mitochondrion"/>
    <property type="evidence" value="ECO:0000318"/>
    <property type="project" value="GO_Central"/>
</dbReference>
<dbReference type="Gene3D" id="3.50.50.60">
    <property type="entry name" value="FAD/NAD(P)-binding domain"/>
    <property type="match status" value="1"/>
</dbReference>
<feature type="binding site" evidence="17">
    <location>
        <position position="61"/>
    </location>
    <ligand>
        <name>FAD</name>
        <dbReference type="ChEBI" id="CHEBI:57692"/>
    </ligand>
</feature>
<dbReference type="AlphaFoldDB" id="B3RN54"/>
<accession>B3RN54</accession>
<evidence type="ECO:0000256" key="15">
    <source>
        <dbReference type="ARBA" id="ARBA00048933"/>
    </source>
</evidence>
<evidence type="ECO:0000313" key="21">
    <source>
        <dbReference type="Proteomes" id="UP000009022"/>
    </source>
</evidence>
<dbReference type="FunCoup" id="B3RN54">
    <property type="interactions" value="1562"/>
</dbReference>
<comment type="cofactor">
    <cofactor evidence="1 16 17">
        <name>FAD</name>
        <dbReference type="ChEBI" id="CHEBI:57692"/>
    </cofactor>
</comment>
<organism evidence="20 21">
    <name type="scientific">Trichoplax adhaerens</name>
    <name type="common">Trichoplax reptans</name>
    <dbReference type="NCBI Taxonomy" id="10228"/>
    <lineage>
        <taxon>Eukaryota</taxon>
        <taxon>Metazoa</taxon>
        <taxon>Placozoa</taxon>
        <taxon>Uniplacotomia</taxon>
        <taxon>Trichoplacea</taxon>
        <taxon>Trichoplacidae</taxon>
        <taxon>Trichoplax</taxon>
    </lineage>
</organism>
<dbReference type="Gene3D" id="3.40.50.720">
    <property type="entry name" value="NAD(P)-binding Rossmann-like Domain"/>
    <property type="match status" value="1"/>
</dbReference>
<evidence type="ECO:0000256" key="12">
    <source>
        <dbReference type="ARBA" id="ARBA00022982"/>
    </source>
</evidence>
<dbReference type="GO" id="GO:0004324">
    <property type="term" value="F:ferredoxin-NADP+ reductase activity"/>
    <property type="evidence" value="ECO:0000318"/>
    <property type="project" value="GO_Central"/>
</dbReference>
<dbReference type="EC" id="1.18.1.6" evidence="5 16"/>
<reference evidence="20 21" key="1">
    <citation type="journal article" date="2008" name="Nature">
        <title>The Trichoplax genome and the nature of placozoans.</title>
        <authorList>
            <person name="Srivastava M."/>
            <person name="Begovic E."/>
            <person name="Chapman J."/>
            <person name="Putnam N.H."/>
            <person name="Hellsten U."/>
            <person name="Kawashima T."/>
            <person name="Kuo A."/>
            <person name="Mitros T."/>
            <person name="Salamov A."/>
            <person name="Carpenter M.L."/>
            <person name="Signorovitch A.Y."/>
            <person name="Moreno M.A."/>
            <person name="Kamm K."/>
            <person name="Grimwood J."/>
            <person name="Schmutz J."/>
            <person name="Shapiro H."/>
            <person name="Grigoriev I.V."/>
            <person name="Buss L.W."/>
            <person name="Schierwater B."/>
            <person name="Dellaporta S.L."/>
            <person name="Rokhsar D.S."/>
        </authorList>
    </citation>
    <scope>NUCLEOTIDE SEQUENCE [LARGE SCALE GENOMIC DNA]</scope>
    <source>
        <strain evidence="20 21">Grell-BS-1999</strain>
    </source>
</reference>
<feature type="binding site" evidence="18">
    <location>
        <begin position="212"/>
        <end position="213"/>
    </location>
    <ligand>
        <name>NADP(+)</name>
        <dbReference type="ChEBI" id="CHEBI:58349"/>
    </ligand>
</feature>
<dbReference type="SUPFAM" id="SSF51971">
    <property type="entry name" value="Nucleotide-binding domain"/>
    <property type="match status" value="1"/>
</dbReference>
<gene>
    <name evidence="20" type="ORF">TRIADDRAFT_21502</name>
</gene>
<dbReference type="CTD" id="6750445"/>
<evidence type="ECO:0000256" key="18">
    <source>
        <dbReference type="PIRSR" id="PIRSR000362-2"/>
    </source>
</evidence>
<dbReference type="PANTHER" id="PTHR48467">
    <property type="entry name" value="GLUTAMATE SYNTHASE 1 [NADH], CHLOROPLASTIC-LIKE"/>
    <property type="match status" value="1"/>
</dbReference>
<dbReference type="UniPathway" id="UPA00296"/>
<evidence type="ECO:0000256" key="1">
    <source>
        <dbReference type="ARBA" id="ARBA00001974"/>
    </source>
</evidence>
<evidence type="ECO:0000256" key="11">
    <source>
        <dbReference type="ARBA" id="ARBA00022946"/>
    </source>
</evidence>
<dbReference type="EMBL" id="DS985242">
    <property type="protein sequence ID" value="EDV27396.1"/>
    <property type="molecule type" value="Genomic_DNA"/>
</dbReference>
<dbReference type="GO" id="GO:0008203">
    <property type="term" value="P:cholesterol metabolic process"/>
    <property type="evidence" value="ECO:0007669"/>
    <property type="project" value="UniProtKB-UniPathway"/>
</dbReference>
<dbReference type="STRING" id="10228.B3RN54"/>
<dbReference type="InParanoid" id="B3RN54"/>
<evidence type="ECO:0000256" key="4">
    <source>
        <dbReference type="ARBA" id="ARBA00008312"/>
    </source>
</evidence>
<evidence type="ECO:0000256" key="8">
    <source>
        <dbReference type="ARBA" id="ARBA00022630"/>
    </source>
</evidence>
<comment type="pathway">
    <text evidence="3">Steroid metabolism; cholesterol metabolism.</text>
</comment>
<keyword evidence="14 16" id="KW-0496">Mitochondrion</keyword>
<keyword evidence="8 16" id="KW-0285">Flavoprotein</keyword>
<evidence type="ECO:0000256" key="2">
    <source>
        <dbReference type="ARBA" id="ARBA00004173"/>
    </source>
</evidence>
<dbReference type="HOGENOM" id="CLU_024722_3_1_1"/>
<evidence type="ECO:0000256" key="6">
    <source>
        <dbReference type="ARBA" id="ARBA00016287"/>
    </source>
</evidence>
<keyword evidence="10 16" id="KW-0521">NADP</keyword>
<dbReference type="eggNOG" id="KOG1800">
    <property type="taxonomic scope" value="Eukaryota"/>
</dbReference>
<evidence type="ECO:0000256" key="14">
    <source>
        <dbReference type="ARBA" id="ARBA00023128"/>
    </source>
</evidence>
<keyword evidence="13 16" id="KW-0560">Oxidoreductase</keyword>
<name>B3RN54_TRIAD</name>
<dbReference type="InterPro" id="IPR055275">
    <property type="entry name" value="Ferredox_Rdtase"/>
</dbReference>
<evidence type="ECO:0000256" key="5">
    <source>
        <dbReference type="ARBA" id="ARBA00013219"/>
    </source>
</evidence>
<evidence type="ECO:0000256" key="7">
    <source>
        <dbReference type="ARBA" id="ARBA00022448"/>
    </source>
</evidence>
<dbReference type="KEGG" id="tad:TRIADDRAFT_21502"/>
<dbReference type="PRINTS" id="PR00419">
    <property type="entry name" value="ADXRDTASE"/>
</dbReference>
<evidence type="ECO:0000313" key="20">
    <source>
        <dbReference type="EMBL" id="EDV27396.1"/>
    </source>
</evidence>
<evidence type="ECO:0000256" key="13">
    <source>
        <dbReference type="ARBA" id="ARBA00023002"/>
    </source>
</evidence>
<feature type="binding site" evidence="18">
    <location>
        <position position="224"/>
    </location>
    <ligand>
        <name>NADP(+)</name>
        <dbReference type="ChEBI" id="CHEBI:58349"/>
    </ligand>
</feature>
<dbReference type="Pfam" id="PF07992">
    <property type="entry name" value="Pyr_redox_2"/>
    <property type="match status" value="1"/>
</dbReference>
<evidence type="ECO:0000256" key="17">
    <source>
        <dbReference type="PIRSR" id="PIRSR000362-1"/>
    </source>
</evidence>
<keyword evidence="21" id="KW-1185">Reference proteome</keyword>
<comment type="catalytic activity">
    <reaction evidence="15 16">
        <text>2 reduced [adrenodoxin] + NADP(+) + H(+) = 2 oxidized [adrenodoxin] + NADPH</text>
        <dbReference type="Rhea" id="RHEA:42312"/>
        <dbReference type="Rhea" id="RHEA-COMP:9998"/>
        <dbReference type="Rhea" id="RHEA-COMP:9999"/>
        <dbReference type="ChEBI" id="CHEBI:15378"/>
        <dbReference type="ChEBI" id="CHEBI:33737"/>
        <dbReference type="ChEBI" id="CHEBI:33738"/>
        <dbReference type="ChEBI" id="CHEBI:57783"/>
        <dbReference type="ChEBI" id="CHEBI:58349"/>
        <dbReference type="EC" id="1.18.1.6"/>
    </reaction>
</comment>
<keyword evidence="9 16" id="KW-0274">FAD</keyword>
<keyword evidence="12" id="KW-0249">Electron transport</keyword>
<dbReference type="InterPro" id="IPR021163">
    <property type="entry name" value="Ferredox_Rdtase_adrenod"/>
</dbReference>
<dbReference type="PIRSF" id="PIRSF000362">
    <property type="entry name" value="FNR"/>
    <property type="match status" value="1"/>
</dbReference>
<protein>
    <recommendedName>
        <fullName evidence="6 16">NADPH:adrenodoxin oxidoreductase, mitochondrial</fullName>
        <ecNumber evidence="5 16">1.18.1.6</ecNumber>
    </recommendedName>
</protein>
<keyword evidence="11" id="KW-0809">Transit peptide</keyword>
<proteinExistence type="inferred from homology"/>
<evidence type="ECO:0000256" key="16">
    <source>
        <dbReference type="PIRNR" id="PIRNR000362"/>
    </source>
</evidence>
<comment type="subcellular location">
    <subcellularLocation>
        <location evidence="2 16">Mitochondrion</location>
    </subcellularLocation>
</comment>
<dbReference type="GO" id="GO:0006694">
    <property type="term" value="P:steroid biosynthetic process"/>
    <property type="evidence" value="ECO:0000318"/>
    <property type="project" value="GO_Central"/>
</dbReference>